<dbReference type="KEGG" id="cmaq:H0S70_01570"/>
<sequence length="558" mass="63766">MKSKEQIDYEERVKRRVLILKDLLEEGKITVAEHLAKGLQESLSKVKFDENGEPDVETIDGRIRSMALMAEHYDYREKMKGAISLYQIQENYFKRFELNFMDFYNAMLDQNLTSHQVAEFVAYNHTNDYIDNAIEPIIEDLNEFWNTVAETGYYHLQDQEKTVKAVFGGDLFPANNENIASKCGIYTDTIILPCPIIRSRHMFKVWNKQQRIYYLIKHALNILQYKDLALAEIDKPIVVILADKEMIDDSAFEQIQKLGERDALYHAEKVFGRKFSSMEELIGFGKDLDTVDKVIKEIKNPDKVLFDTEFKDPLSIQIEQQITGQSGQLMQTNNPGIIVSMLGLGRMSVSNELLFKSAKVGGGVPLIDAPTSWQYFKWKLEYDGDRTAHNLNLPNSHILQGLNSLSSTKLQWIGKIPPEGLIEIRKSGAIDEIRKILSNEIDEMVLANSLDYEKTAKKVLNNLNDAFEKHQKNIRELTSKKWKIAGKDFGSWLVMGSLEIASAYTGTPLYGISTAVLSQIIDAPKLKDLPKTVKTIKEIEKEKQNLSKSPVGLMFKYK</sequence>
<dbReference type="AlphaFoldDB" id="A0A7H1DXK2"/>
<reference evidence="1 2" key="1">
    <citation type="submission" date="2020-07" db="EMBL/GenBank/DDBJ databases">
        <title>Complete genome and description of Chryseobacterium manosquense strain Marseille-Q2069 sp. nov.</title>
        <authorList>
            <person name="Boxberger M."/>
        </authorList>
    </citation>
    <scope>NUCLEOTIDE SEQUENCE [LARGE SCALE GENOMIC DNA]</scope>
    <source>
        <strain evidence="1 2">Marseille-Q2069</strain>
    </source>
</reference>
<evidence type="ECO:0000313" key="2">
    <source>
        <dbReference type="Proteomes" id="UP000516438"/>
    </source>
</evidence>
<name>A0A7H1DXK2_9FLAO</name>
<organism evidence="1 2">
    <name type="scientific">Chryseobacterium manosquense</name>
    <dbReference type="NCBI Taxonomy" id="2754694"/>
    <lineage>
        <taxon>Bacteria</taxon>
        <taxon>Pseudomonadati</taxon>
        <taxon>Bacteroidota</taxon>
        <taxon>Flavobacteriia</taxon>
        <taxon>Flavobacteriales</taxon>
        <taxon>Weeksellaceae</taxon>
        <taxon>Chryseobacterium group</taxon>
        <taxon>Chryseobacterium</taxon>
    </lineage>
</organism>
<protein>
    <submittedName>
        <fullName evidence="1">Uncharacterized protein</fullName>
    </submittedName>
</protein>
<dbReference type="RefSeq" id="WP_188321465.1">
    <property type="nucleotide sequence ID" value="NZ_CP060203.1"/>
</dbReference>
<evidence type="ECO:0000313" key="1">
    <source>
        <dbReference type="EMBL" id="QNS41710.1"/>
    </source>
</evidence>
<accession>A0A7H1DXK2</accession>
<dbReference type="EMBL" id="CP060203">
    <property type="protein sequence ID" value="QNS41710.1"/>
    <property type="molecule type" value="Genomic_DNA"/>
</dbReference>
<proteinExistence type="predicted"/>
<keyword evidence="2" id="KW-1185">Reference proteome</keyword>
<gene>
    <name evidence="1" type="ORF">H0S70_01570</name>
</gene>
<dbReference type="Proteomes" id="UP000516438">
    <property type="component" value="Chromosome"/>
</dbReference>